<evidence type="ECO:0000313" key="4">
    <source>
        <dbReference type="Proteomes" id="UP000693970"/>
    </source>
</evidence>
<dbReference type="OrthoDB" id="124644at2759"/>
<evidence type="ECO:0000313" key="3">
    <source>
        <dbReference type="EMBL" id="KAG7368430.1"/>
    </source>
</evidence>
<evidence type="ECO:0000256" key="1">
    <source>
        <dbReference type="SAM" id="MobiDB-lite"/>
    </source>
</evidence>
<comment type="caution">
    <text evidence="3">The sequence shown here is derived from an EMBL/GenBank/DDBJ whole genome shotgun (WGS) entry which is preliminary data.</text>
</comment>
<reference evidence="3" key="1">
    <citation type="journal article" date="2021" name="Sci. Rep.">
        <title>Diploid genomic architecture of Nitzschia inconspicua, an elite biomass production diatom.</title>
        <authorList>
            <person name="Oliver A."/>
            <person name="Podell S."/>
            <person name="Pinowska A."/>
            <person name="Traller J.C."/>
            <person name="Smith S.R."/>
            <person name="McClure R."/>
            <person name="Beliaev A."/>
            <person name="Bohutskyi P."/>
            <person name="Hill E.A."/>
            <person name="Rabines A."/>
            <person name="Zheng H."/>
            <person name="Allen L.Z."/>
            <person name="Kuo A."/>
            <person name="Grigoriev I.V."/>
            <person name="Allen A.E."/>
            <person name="Hazlebeck D."/>
            <person name="Allen E.E."/>
        </authorList>
    </citation>
    <scope>NUCLEOTIDE SEQUENCE</scope>
    <source>
        <strain evidence="3">Hildebrandi</strain>
    </source>
</reference>
<keyword evidence="3" id="KW-0547">Nucleotide-binding</keyword>
<keyword evidence="4" id="KW-1185">Reference proteome</keyword>
<dbReference type="Pfam" id="PF14214">
    <property type="entry name" value="Helitron_like_N"/>
    <property type="match status" value="1"/>
</dbReference>
<protein>
    <submittedName>
        <fullName evidence="3">Helitron helicase-like protein</fullName>
    </submittedName>
</protein>
<feature type="region of interest" description="Disordered" evidence="1">
    <location>
        <begin position="1"/>
        <end position="20"/>
    </location>
</feature>
<dbReference type="EMBL" id="JAGRRH010000006">
    <property type="protein sequence ID" value="KAG7368430.1"/>
    <property type="molecule type" value="Genomic_DNA"/>
</dbReference>
<proteinExistence type="predicted"/>
<dbReference type="GO" id="GO:0004386">
    <property type="term" value="F:helicase activity"/>
    <property type="evidence" value="ECO:0007669"/>
    <property type="project" value="UniProtKB-KW"/>
</dbReference>
<keyword evidence="3" id="KW-0347">Helicase</keyword>
<accession>A0A9K3LV56</accession>
<dbReference type="AlphaFoldDB" id="A0A9K3LV56"/>
<gene>
    <name evidence="3" type="ORF">IV203_031173</name>
</gene>
<feature type="domain" description="Helitron helicase-like" evidence="2">
    <location>
        <begin position="146"/>
        <end position="310"/>
    </location>
</feature>
<sequence length="731" mass="82423">MSMKYLQDSNVPRHTNGGCDNSSELKQLTIKSLLSNEDCKDVPLINRPTRNILKDYQGDNLLLAYPVHFPYGIGSKDGDGSYKVGAGYLKLLCSLSNPNFHQADFACVLYNMHERQRLIKASYLKTRDDEREMFCDISSDDIAGAMDRYVKKVSCNGPAGTFLRKIQAVTGSMSHCAGAAKIARQRMFAMTASFGLPCVLFTITPEDAVNFRIRVMAKGEAGSQIPPSVGSEEGIHRDYVMESEKIRIENPGLCAIDFENVIGIVVEEILGWDRKNNCNKEGYGLFGDLDAWSFVVEEQGRKTLHAHFLLWVKGYNELIEGLSTPEGQEEYVKKVSKYVDRVMSTRLHGFNPRSVPNACNNDCTSVGQGIEGYLKCTTQDLRQLRTKHGETSFGGKKLLWCPTCNVKVSSEDLTFKRLKRYFGNALLGENETLWSTSRHLSKCRLLMEMEVLHAMLPSECQAQVQLERFAPSSRLKFIVTALRNLHRSEHCPSCFKKGHECRMKIPYFPSTETFIKFDDKFTKWFDWKGNDVSRPLSICVAKRAHVDAFVNVNSEHASILFGCNTNVITAVDGGSIMYCTCYVSKITEKEDNKHFALAAKHMVKKMQDLMTERMRAGDTEQEQETSSIGLKGMIGAALMATKAHKVAAPMASYLIRNGSRFHFSHDFAYINIDSFFKEVHEDFDISADENGSVFFKSSVANYLYRPIELEHVCLYDFLAKYSACKPVKKKS</sequence>
<evidence type="ECO:0000259" key="2">
    <source>
        <dbReference type="Pfam" id="PF14214"/>
    </source>
</evidence>
<dbReference type="Proteomes" id="UP000693970">
    <property type="component" value="Unassembled WGS sequence"/>
</dbReference>
<keyword evidence="3" id="KW-0067">ATP-binding</keyword>
<name>A0A9K3LV56_9STRA</name>
<keyword evidence="3" id="KW-0378">Hydrolase</keyword>
<feature type="compositionally biased region" description="Polar residues" evidence="1">
    <location>
        <begin position="7"/>
        <end position="20"/>
    </location>
</feature>
<dbReference type="InterPro" id="IPR025476">
    <property type="entry name" value="Helitron_helicase-like"/>
</dbReference>
<reference evidence="3" key="2">
    <citation type="submission" date="2021-04" db="EMBL/GenBank/DDBJ databases">
        <authorList>
            <person name="Podell S."/>
        </authorList>
    </citation>
    <scope>NUCLEOTIDE SEQUENCE</scope>
    <source>
        <strain evidence="3">Hildebrandi</strain>
    </source>
</reference>
<organism evidence="3 4">
    <name type="scientific">Nitzschia inconspicua</name>
    <dbReference type="NCBI Taxonomy" id="303405"/>
    <lineage>
        <taxon>Eukaryota</taxon>
        <taxon>Sar</taxon>
        <taxon>Stramenopiles</taxon>
        <taxon>Ochrophyta</taxon>
        <taxon>Bacillariophyta</taxon>
        <taxon>Bacillariophyceae</taxon>
        <taxon>Bacillariophycidae</taxon>
        <taxon>Bacillariales</taxon>
        <taxon>Bacillariaceae</taxon>
        <taxon>Nitzschia</taxon>
    </lineage>
</organism>